<dbReference type="EMBL" id="KK198754">
    <property type="protein sequence ID" value="KCW85216.1"/>
    <property type="molecule type" value="Genomic_DNA"/>
</dbReference>
<reference evidence="1" key="1">
    <citation type="submission" date="2013-07" db="EMBL/GenBank/DDBJ databases">
        <title>The genome of Eucalyptus grandis.</title>
        <authorList>
            <person name="Schmutz J."/>
            <person name="Hayes R."/>
            <person name="Myburg A."/>
            <person name="Tuskan G."/>
            <person name="Grattapaglia D."/>
            <person name="Rokhsar D.S."/>
        </authorList>
    </citation>
    <scope>NUCLEOTIDE SEQUENCE</scope>
    <source>
        <tissue evidence="1">Leaf extractions</tissue>
    </source>
</reference>
<organism evidence="1">
    <name type="scientific">Eucalyptus grandis</name>
    <name type="common">Flooded gum</name>
    <dbReference type="NCBI Taxonomy" id="71139"/>
    <lineage>
        <taxon>Eukaryota</taxon>
        <taxon>Viridiplantae</taxon>
        <taxon>Streptophyta</taxon>
        <taxon>Embryophyta</taxon>
        <taxon>Tracheophyta</taxon>
        <taxon>Spermatophyta</taxon>
        <taxon>Magnoliopsida</taxon>
        <taxon>eudicotyledons</taxon>
        <taxon>Gunneridae</taxon>
        <taxon>Pentapetalae</taxon>
        <taxon>rosids</taxon>
        <taxon>malvids</taxon>
        <taxon>Myrtales</taxon>
        <taxon>Myrtaceae</taxon>
        <taxon>Myrtoideae</taxon>
        <taxon>Eucalypteae</taxon>
        <taxon>Eucalyptus</taxon>
    </lineage>
</organism>
<dbReference type="Gramene" id="KCW85216">
    <property type="protein sequence ID" value="KCW85216"/>
    <property type="gene ID" value="EUGRSUZ_B02041"/>
</dbReference>
<evidence type="ECO:0000313" key="1">
    <source>
        <dbReference type="EMBL" id="KCW85216.1"/>
    </source>
</evidence>
<proteinExistence type="predicted"/>
<dbReference type="AlphaFoldDB" id="A0A059D456"/>
<sequence length="75" mass="8134">MRVGVDPGQVFRVWYSGWDELGILGLFCFNGPGLGHFVFKGLGLSLYAGLGPLFGLSWAAGWRLGSVPTRVFCIL</sequence>
<name>A0A059D456_EUCGR</name>
<accession>A0A059D456</accession>
<protein>
    <submittedName>
        <fullName evidence="1">Uncharacterized protein</fullName>
    </submittedName>
</protein>
<dbReference type="InParanoid" id="A0A059D456"/>
<gene>
    <name evidence="1" type="ORF">EUGRSUZ_B02041</name>
</gene>